<proteinExistence type="predicted"/>
<dbReference type="EMBL" id="LR796167">
    <property type="protein sequence ID" value="CAB4123210.1"/>
    <property type="molecule type" value="Genomic_DNA"/>
</dbReference>
<sequence length="127" mass="14375">MDFNSIKGLTFAKIRGCEKGSGEILFTTTEGRSFRMFHWQDCCENVSVEDVVGDVEDIIGSPILRAEERSSGVQDREDGYGDVEQWTFYTIATIQGTVDLRWYGTSNGYYSTSVDFEEVSSHQDEDK</sequence>
<evidence type="ECO:0000259" key="1">
    <source>
        <dbReference type="Pfam" id="PF24240"/>
    </source>
</evidence>
<dbReference type="InterPro" id="IPR055871">
    <property type="entry name" value="DUF7448"/>
</dbReference>
<accession>A0A6J5KT42</accession>
<organism evidence="2">
    <name type="scientific">uncultured Caudovirales phage</name>
    <dbReference type="NCBI Taxonomy" id="2100421"/>
    <lineage>
        <taxon>Viruses</taxon>
        <taxon>Duplodnaviria</taxon>
        <taxon>Heunggongvirae</taxon>
        <taxon>Uroviricota</taxon>
        <taxon>Caudoviricetes</taxon>
        <taxon>Peduoviridae</taxon>
        <taxon>Maltschvirus</taxon>
        <taxon>Maltschvirus maltsch</taxon>
    </lineage>
</organism>
<name>A0A6J5KT42_9CAUD</name>
<dbReference type="Pfam" id="PF24240">
    <property type="entry name" value="DUF7448"/>
    <property type="match status" value="1"/>
</dbReference>
<gene>
    <name evidence="2" type="ORF">UFOVP29_369</name>
</gene>
<feature type="domain" description="DUF7448" evidence="1">
    <location>
        <begin position="14"/>
        <end position="116"/>
    </location>
</feature>
<protein>
    <recommendedName>
        <fullName evidence="1">DUF7448 domain-containing protein</fullName>
    </recommendedName>
</protein>
<evidence type="ECO:0000313" key="2">
    <source>
        <dbReference type="EMBL" id="CAB4123210.1"/>
    </source>
</evidence>
<reference evidence="2" key="1">
    <citation type="submission" date="2020-04" db="EMBL/GenBank/DDBJ databases">
        <authorList>
            <person name="Chiriac C."/>
            <person name="Salcher M."/>
            <person name="Ghai R."/>
            <person name="Kavagutti S V."/>
        </authorList>
    </citation>
    <scope>NUCLEOTIDE SEQUENCE</scope>
</reference>